<dbReference type="InterPro" id="IPR010497">
    <property type="entry name" value="Epoxide_hydro_N"/>
</dbReference>
<dbReference type="GO" id="GO:0097176">
    <property type="term" value="P:epoxide metabolic process"/>
    <property type="evidence" value="ECO:0007669"/>
    <property type="project" value="TreeGrafter"/>
</dbReference>
<keyword evidence="2" id="KW-0058">Aromatic hydrocarbons catabolism</keyword>
<feature type="active site" description="Proton acceptor" evidence="4">
    <location>
        <position position="402"/>
    </location>
</feature>
<feature type="active site" description="Nucleophile" evidence="4">
    <location>
        <position position="205"/>
    </location>
</feature>
<feature type="active site" description="Proton donor" evidence="4">
    <location>
        <position position="344"/>
    </location>
</feature>
<organism evidence="6 7">
    <name type="scientific">Phlebiopsis gigantea (strain 11061_1 CR5-6)</name>
    <name type="common">White-rot fungus</name>
    <name type="synonym">Peniophora gigantea</name>
    <dbReference type="NCBI Taxonomy" id="745531"/>
    <lineage>
        <taxon>Eukaryota</taxon>
        <taxon>Fungi</taxon>
        <taxon>Dikarya</taxon>
        <taxon>Basidiomycota</taxon>
        <taxon>Agaricomycotina</taxon>
        <taxon>Agaricomycetes</taxon>
        <taxon>Polyporales</taxon>
        <taxon>Phanerochaetaceae</taxon>
        <taxon>Phlebiopsis</taxon>
    </lineage>
</organism>
<evidence type="ECO:0000256" key="1">
    <source>
        <dbReference type="ARBA" id="ARBA00010088"/>
    </source>
</evidence>
<evidence type="ECO:0000256" key="2">
    <source>
        <dbReference type="ARBA" id="ARBA00022797"/>
    </source>
</evidence>
<dbReference type="Gene3D" id="3.40.50.1820">
    <property type="entry name" value="alpha/beta hydrolase"/>
    <property type="match status" value="1"/>
</dbReference>
<dbReference type="InterPro" id="IPR029058">
    <property type="entry name" value="AB_hydrolase_fold"/>
</dbReference>
<reference evidence="6 7" key="1">
    <citation type="journal article" date="2014" name="PLoS Genet.">
        <title>Analysis of the Phlebiopsis gigantea genome, transcriptome and secretome provides insight into its pioneer colonization strategies of wood.</title>
        <authorList>
            <person name="Hori C."/>
            <person name="Ishida T."/>
            <person name="Igarashi K."/>
            <person name="Samejima M."/>
            <person name="Suzuki H."/>
            <person name="Master E."/>
            <person name="Ferreira P."/>
            <person name="Ruiz-Duenas F.J."/>
            <person name="Held B."/>
            <person name="Canessa P."/>
            <person name="Larrondo L.F."/>
            <person name="Schmoll M."/>
            <person name="Druzhinina I.S."/>
            <person name="Kubicek C.P."/>
            <person name="Gaskell J.A."/>
            <person name="Kersten P."/>
            <person name="St John F."/>
            <person name="Glasner J."/>
            <person name="Sabat G."/>
            <person name="Splinter BonDurant S."/>
            <person name="Syed K."/>
            <person name="Yadav J."/>
            <person name="Mgbeahuruike A.C."/>
            <person name="Kovalchuk A."/>
            <person name="Asiegbu F.O."/>
            <person name="Lackner G."/>
            <person name="Hoffmeister D."/>
            <person name="Rencoret J."/>
            <person name="Gutierrez A."/>
            <person name="Sun H."/>
            <person name="Lindquist E."/>
            <person name="Barry K."/>
            <person name="Riley R."/>
            <person name="Grigoriev I.V."/>
            <person name="Henrissat B."/>
            <person name="Kues U."/>
            <person name="Berka R.M."/>
            <person name="Martinez A.T."/>
            <person name="Covert S.F."/>
            <person name="Blanchette R.A."/>
            <person name="Cullen D."/>
        </authorList>
    </citation>
    <scope>NUCLEOTIDE SEQUENCE [LARGE SCALE GENOMIC DNA]</scope>
    <source>
        <strain evidence="6 7">11061_1 CR5-6</strain>
    </source>
</reference>
<dbReference type="PANTHER" id="PTHR21661">
    <property type="entry name" value="EPOXIDE HYDROLASE 1-RELATED"/>
    <property type="match status" value="1"/>
</dbReference>
<evidence type="ECO:0000256" key="4">
    <source>
        <dbReference type="PIRSR" id="PIRSR001112-1"/>
    </source>
</evidence>
<dbReference type="InterPro" id="IPR000639">
    <property type="entry name" value="Epox_hydrolase-like"/>
</dbReference>
<feature type="domain" description="Epoxide hydrolase N-terminal" evidence="5">
    <location>
        <begin position="7"/>
        <end position="122"/>
    </location>
</feature>
<evidence type="ECO:0000259" key="5">
    <source>
        <dbReference type="Pfam" id="PF06441"/>
    </source>
</evidence>
<dbReference type="PANTHER" id="PTHR21661:SF35">
    <property type="entry name" value="EPOXIDE HYDROLASE"/>
    <property type="match status" value="1"/>
</dbReference>
<accession>A0A0C3RYY4</accession>
<proteinExistence type="inferred from homology"/>
<dbReference type="SUPFAM" id="SSF53474">
    <property type="entry name" value="alpha/beta-Hydrolases"/>
    <property type="match status" value="1"/>
</dbReference>
<dbReference type="AlphaFoldDB" id="A0A0C3RYY4"/>
<evidence type="ECO:0000313" key="6">
    <source>
        <dbReference type="EMBL" id="KIP01527.1"/>
    </source>
</evidence>
<sequence>MSCASPEPFQISVPQDAIDAVKQKLDATTLPPPAPPSDDSLAYGAPLEDITHLLEYWKTTYNWKNHEAALNEELPQFRLDIPVHGHGSLLAHFVHQKAKCVGQSKAIPLLFIHGWPGSFIEVRKILPLLTSPGRVGDLVFDVVAPSLPGFGFTSAPGKAGFSLDQYAEASRIHFIGALLKLATIQFCHHLMLALGYKAYVVQGGDWGFIISHRIVHRYGPKHVKAWHTNYPKAAGPPTLLGNPLMFLAHHCTPWTEEEKKSMERNIHIQNTGRAYFTLHSTKPQTLGYLLADSPVGLLAWIYEKLVGWTDRYPWTDDEVLTWIHIYLFSHVHSTSSAATSVRIYFEASRARDWDALADRRFYNGRVPMGISVFPRELVVVPSSWHRTLGWVVYSARHARGGHFAAYERPAELVADVRGTLQTPQVKARL</sequence>
<dbReference type="EMBL" id="KN840772">
    <property type="protein sequence ID" value="KIP01527.1"/>
    <property type="molecule type" value="Genomic_DNA"/>
</dbReference>
<keyword evidence="7" id="KW-1185">Reference proteome</keyword>
<dbReference type="Pfam" id="PF06441">
    <property type="entry name" value="EHN"/>
    <property type="match status" value="1"/>
</dbReference>
<gene>
    <name evidence="6" type="ORF">PHLGIDRAFT_123272</name>
</gene>
<evidence type="ECO:0000256" key="3">
    <source>
        <dbReference type="ARBA" id="ARBA00022801"/>
    </source>
</evidence>
<dbReference type="GO" id="GO:0004301">
    <property type="term" value="F:epoxide hydrolase activity"/>
    <property type="evidence" value="ECO:0007669"/>
    <property type="project" value="TreeGrafter"/>
</dbReference>
<keyword evidence="3" id="KW-0378">Hydrolase</keyword>
<dbReference type="HOGENOM" id="CLU_019414_0_2_1"/>
<dbReference type="OrthoDB" id="7130006at2759"/>
<dbReference type="InterPro" id="IPR016292">
    <property type="entry name" value="Epoxide_hydrolase"/>
</dbReference>
<dbReference type="PIRSF" id="PIRSF001112">
    <property type="entry name" value="Epoxide_hydrolase"/>
    <property type="match status" value="1"/>
</dbReference>
<protein>
    <recommendedName>
        <fullName evidence="5">Epoxide hydrolase N-terminal domain-containing protein</fullName>
    </recommendedName>
</protein>
<dbReference type="PRINTS" id="PR00412">
    <property type="entry name" value="EPOXHYDRLASE"/>
</dbReference>
<evidence type="ECO:0000313" key="7">
    <source>
        <dbReference type="Proteomes" id="UP000053257"/>
    </source>
</evidence>
<dbReference type="Proteomes" id="UP000053257">
    <property type="component" value="Unassembled WGS sequence"/>
</dbReference>
<dbReference type="STRING" id="745531.A0A0C3RYY4"/>
<name>A0A0C3RYY4_PHLG1</name>
<comment type="similarity">
    <text evidence="1">Belongs to the peptidase S33 family.</text>
</comment>